<dbReference type="InterPro" id="IPR036691">
    <property type="entry name" value="Endo/exonu/phosph_ase_sf"/>
</dbReference>
<proteinExistence type="predicted"/>
<keyword evidence="2" id="KW-1185">Reference proteome</keyword>
<dbReference type="Proteomes" id="UP000198381">
    <property type="component" value="Unassembled WGS sequence"/>
</dbReference>
<comment type="caution">
    <text evidence="1">The sequence shown here is derived from an EMBL/GenBank/DDBJ whole genome shotgun (WGS) entry which is preliminary data.</text>
</comment>
<dbReference type="Gene3D" id="3.60.10.10">
    <property type="entry name" value="Endonuclease/exonuclease/phosphatase"/>
    <property type="match status" value="1"/>
</dbReference>
<accession>A0ABX4CSV7</accession>
<organism evidence="1 2">
    <name type="scientific">Flavobacterium plurextorum</name>
    <dbReference type="NCBI Taxonomy" id="1114867"/>
    <lineage>
        <taxon>Bacteria</taxon>
        <taxon>Pseudomonadati</taxon>
        <taxon>Bacteroidota</taxon>
        <taxon>Flavobacteriia</taxon>
        <taxon>Flavobacteriales</taxon>
        <taxon>Flavobacteriaceae</taxon>
        <taxon>Flavobacterium</taxon>
    </lineage>
</organism>
<dbReference type="EMBL" id="MUHD01000026">
    <property type="protein sequence ID" value="OXB06358.1"/>
    <property type="molecule type" value="Genomic_DNA"/>
</dbReference>
<evidence type="ECO:0000313" key="2">
    <source>
        <dbReference type="Proteomes" id="UP000198381"/>
    </source>
</evidence>
<evidence type="ECO:0000313" key="1">
    <source>
        <dbReference type="EMBL" id="OXB06358.1"/>
    </source>
</evidence>
<name>A0ABX4CSV7_9FLAO</name>
<protein>
    <recommendedName>
        <fullName evidence="3">Endonuclease/Exonuclease/phosphatase family protein</fullName>
    </recommendedName>
</protein>
<dbReference type="SUPFAM" id="SSF56219">
    <property type="entry name" value="DNase I-like"/>
    <property type="match status" value="1"/>
</dbReference>
<reference evidence="1 2" key="1">
    <citation type="submission" date="2016-11" db="EMBL/GenBank/DDBJ databases">
        <title>Whole genomes of Flavobacteriaceae.</title>
        <authorList>
            <person name="Stine C."/>
            <person name="Li C."/>
            <person name="Tadesse D."/>
        </authorList>
    </citation>
    <scope>NUCLEOTIDE SEQUENCE [LARGE SCALE GENOMIC DNA]</scope>
    <source>
        <strain evidence="1 2">CCUG 60112</strain>
    </source>
</reference>
<sequence length="289" mass="34000">MFSSFVIKYNEETIQNLNQLNVENLMKLIYWNTKNNNSLDCIIDILEDYDPDFLFLSEIDEVLLEKGNTDLNRIDFEYYDNPGCDRVKIVKKKSLKCNLNYQTKYYTTIYLPILDLHIVSVHLPSQMFQHQNALKCFIRDVRNEIDSKIGNSNLKNIIIIGDFNVNPFEPALIEFDGFGATNSTNFRRKISHLSTNSEKILYYNPTWKLYEKNHFPGSKYFARPSGSSFDILEHHLLDQVLISRNLLFNIESEKIDFIVHSKKNIFFDNLKNKILISDHLPLSFEFELK</sequence>
<evidence type="ECO:0008006" key="3">
    <source>
        <dbReference type="Google" id="ProtNLM"/>
    </source>
</evidence>
<gene>
    <name evidence="1" type="ORF">B0A81_13665</name>
</gene>